<dbReference type="RefSeq" id="WP_045082179.1">
    <property type="nucleotide sequence ID" value="NZ_JZSX01000001.1"/>
</dbReference>
<comment type="caution">
    <text evidence="4">The sequence shown here is derived from an EMBL/GenBank/DDBJ whole genome shotgun (WGS) entry which is preliminary data.</text>
</comment>
<sequence>MNKTLITSALAVLPLMLSTSANADLKINGGSDTLEHEFPYFGVVYNNAAWDANEPATDISCGGVIIAGHYFVSAKHCFTDLGDDFTWWEAKQPGHQRPSLWFNPVKDKLVEADIVIGMEKQKDNVPTVFKDVIRISGVNSNWEKSDWTDFHDLIILDLSKYLKKDIQLTKAIYLGESHQEVKSIPAKVIGFGDTLCINGDCGESSRNSEHLLQTNVLMDAGCKGLTYNEFIVPNGYSFRFGQKDQYVCSDSVKYNYKDKDEGYSNANHGDSGGPLIVNKGGIDVTYGVTHTGIFTDKETNKRVIYQTFSKDAIELITQQINGWNSPTVVEINDIGKDYNITVQNLTVNDVNLFDSDDLSSSNNITLDSNSDCNRLIKPFDVCHLTFNVNNEKDGFIKLGSLGSSLQVNVINKSKSDDLIPYDNDKIDDLIPYDNDKVDDLIPYDDNDNNNGGGGGSLNFIALFLLFGTALLRKR</sequence>
<protein>
    <submittedName>
        <fullName evidence="4">GlyGly-CTERM sorting domain-containing protein</fullName>
    </submittedName>
</protein>
<dbReference type="EMBL" id="PYOY01000016">
    <property type="protein sequence ID" value="PSX04733.1"/>
    <property type="molecule type" value="Genomic_DNA"/>
</dbReference>
<feature type="signal peptide" evidence="2">
    <location>
        <begin position="1"/>
        <end position="23"/>
    </location>
</feature>
<dbReference type="AlphaFoldDB" id="A0A855S927"/>
<dbReference type="InterPro" id="IPR001254">
    <property type="entry name" value="Trypsin_dom"/>
</dbReference>
<feature type="domain" description="Peptidase S1" evidence="3">
    <location>
        <begin position="27"/>
        <end position="329"/>
    </location>
</feature>
<dbReference type="InterPro" id="IPR020008">
    <property type="entry name" value="GlyGly_CTERM"/>
</dbReference>
<dbReference type="PANTHER" id="PTHR24253">
    <property type="entry name" value="TRANSMEMBRANE PROTEASE SERINE"/>
    <property type="match status" value="1"/>
</dbReference>
<evidence type="ECO:0000256" key="1">
    <source>
        <dbReference type="ARBA" id="ARBA00023157"/>
    </source>
</evidence>
<dbReference type="Gene3D" id="2.40.10.10">
    <property type="entry name" value="Trypsin-like serine proteases"/>
    <property type="match status" value="1"/>
</dbReference>
<evidence type="ECO:0000313" key="4">
    <source>
        <dbReference type="EMBL" id="PSX04733.1"/>
    </source>
</evidence>
<dbReference type="SMART" id="SM00020">
    <property type="entry name" value="Tryp_SPc"/>
    <property type="match status" value="1"/>
</dbReference>
<accession>A0A855S927</accession>
<evidence type="ECO:0000256" key="2">
    <source>
        <dbReference type="SAM" id="SignalP"/>
    </source>
</evidence>
<dbReference type="SUPFAM" id="SSF50494">
    <property type="entry name" value="Trypsin-like serine proteases"/>
    <property type="match status" value="1"/>
</dbReference>
<dbReference type="PROSITE" id="PS50240">
    <property type="entry name" value="TRYPSIN_DOM"/>
    <property type="match status" value="1"/>
</dbReference>
<dbReference type="PROSITE" id="PS00135">
    <property type="entry name" value="TRYPSIN_SER"/>
    <property type="match status" value="1"/>
</dbReference>
<dbReference type="InterPro" id="IPR033116">
    <property type="entry name" value="TRYPSIN_SER"/>
</dbReference>
<dbReference type="Proteomes" id="UP000241440">
    <property type="component" value="Unassembled WGS sequence"/>
</dbReference>
<dbReference type="GeneID" id="61230376"/>
<dbReference type="InterPro" id="IPR009003">
    <property type="entry name" value="Peptidase_S1_PA"/>
</dbReference>
<dbReference type="GO" id="GO:0004252">
    <property type="term" value="F:serine-type endopeptidase activity"/>
    <property type="evidence" value="ECO:0007669"/>
    <property type="project" value="InterPro"/>
</dbReference>
<keyword evidence="2" id="KW-0732">Signal</keyword>
<evidence type="ECO:0000259" key="3">
    <source>
        <dbReference type="PROSITE" id="PS50240"/>
    </source>
</evidence>
<name>A0A855S927_PHOAN</name>
<organism evidence="4 5">
    <name type="scientific">Photobacterium angustum</name>
    <dbReference type="NCBI Taxonomy" id="661"/>
    <lineage>
        <taxon>Bacteria</taxon>
        <taxon>Pseudomonadati</taxon>
        <taxon>Pseudomonadota</taxon>
        <taxon>Gammaproteobacteria</taxon>
        <taxon>Vibrionales</taxon>
        <taxon>Vibrionaceae</taxon>
        <taxon>Photobacterium</taxon>
    </lineage>
</organism>
<reference evidence="4 5" key="1">
    <citation type="submission" date="2018-01" db="EMBL/GenBank/DDBJ databases">
        <title>Whole genome sequencing of Histamine producing bacteria.</title>
        <authorList>
            <person name="Butler K."/>
        </authorList>
    </citation>
    <scope>NUCLEOTIDE SEQUENCE [LARGE SCALE GENOMIC DNA]</scope>
    <source>
        <strain evidence="4 5">A2-1</strain>
    </source>
</reference>
<dbReference type="NCBIfam" id="TIGR03501">
    <property type="entry name" value="GlyGly_CTERM"/>
    <property type="match status" value="1"/>
</dbReference>
<dbReference type="InterPro" id="IPR043504">
    <property type="entry name" value="Peptidase_S1_PA_chymotrypsin"/>
</dbReference>
<proteinExistence type="predicted"/>
<dbReference type="Pfam" id="PF00089">
    <property type="entry name" value="Trypsin"/>
    <property type="match status" value="1"/>
</dbReference>
<keyword evidence="1" id="KW-1015">Disulfide bond</keyword>
<dbReference type="GO" id="GO:0006508">
    <property type="term" value="P:proteolysis"/>
    <property type="evidence" value="ECO:0007669"/>
    <property type="project" value="InterPro"/>
</dbReference>
<feature type="chain" id="PRO_5032705037" evidence="2">
    <location>
        <begin position="24"/>
        <end position="474"/>
    </location>
</feature>
<gene>
    <name evidence="4" type="ORF">C0W41_19985</name>
</gene>
<evidence type="ECO:0000313" key="5">
    <source>
        <dbReference type="Proteomes" id="UP000241440"/>
    </source>
</evidence>
<dbReference type="InterPro" id="IPR001314">
    <property type="entry name" value="Peptidase_S1A"/>
</dbReference>
<dbReference type="PRINTS" id="PR00722">
    <property type="entry name" value="CHYMOTRYPSIN"/>
</dbReference>